<name>A0A0F8X209_9ZZZZ</name>
<reference evidence="1" key="1">
    <citation type="journal article" date="2015" name="Nature">
        <title>Complex archaea that bridge the gap between prokaryotes and eukaryotes.</title>
        <authorList>
            <person name="Spang A."/>
            <person name="Saw J.H."/>
            <person name="Jorgensen S.L."/>
            <person name="Zaremba-Niedzwiedzka K."/>
            <person name="Martijn J."/>
            <person name="Lind A.E."/>
            <person name="van Eijk R."/>
            <person name="Schleper C."/>
            <person name="Guy L."/>
            <person name="Ettema T.J."/>
        </authorList>
    </citation>
    <scope>NUCLEOTIDE SEQUENCE</scope>
</reference>
<dbReference type="AlphaFoldDB" id="A0A0F8X209"/>
<accession>A0A0F8X209</accession>
<feature type="non-terminal residue" evidence="1">
    <location>
        <position position="250"/>
    </location>
</feature>
<proteinExistence type="predicted"/>
<gene>
    <name evidence="1" type="ORF">LCGC14_2999140</name>
</gene>
<evidence type="ECO:0000313" key="1">
    <source>
        <dbReference type="EMBL" id="KKK62958.1"/>
    </source>
</evidence>
<dbReference type="EMBL" id="LAZR01061743">
    <property type="protein sequence ID" value="KKK62958.1"/>
    <property type="molecule type" value="Genomic_DNA"/>
</dbReference>
<comment type="caution">
    <text evidence="1">The sequence shown here is derived from an EMBL/GenBank/DDBJ whole genome shotgun (WGS) entry which is preliminary data.</text>
</comment>
<sequence>MLVMEVPYSGFLLATTHKEEYLIIIRVPTKGLDGQVPVTALDARNAAPGTQNIMYEYGFIRTPRGFAKLDLSAGLNSNDVVISVFQWSELDRTSHLMAITTDKIFDHDRVNNEWDDKTQSGLTMDSHIDRPVSYAEVGHNDTAIYLDDNAARPKAYHHVIVCDGGLSNIQRWAGKWETDFADLVGGGGYHDGTTHRARQVSLSSKNRMILLGALEYNSSTKVWVENNQRLRWPTIGKIETWTGTGSGFVD</sequence>
<organism evidence="1">
    <name type="scientific">marine sediment metagenome</name>
    <dbReference type="NCBI Taxonomy" id="412755"/>
    <lineage>
        <taxon>unclassified sequences</taxon>
        <taxon>metagenomes</taxon>
        <taxon>ecological metagenomes</taxon>
    </lineage>
</organism>
<protein>
    <submittedName>
        <fullName evidence="1">Uncharacterized protein</fullName>
    </submittedName>
</protein>